<reference evidence="1 2" key="1">
    <citation type="journal article" date="2018" name="PLoS Genet.">
        <title>Population sequencing reveals clonal diversity and ancestral inbreeding in the grapevine cultivar Chardonnay.</title>
        <authorList>
            <person name="Roach M.J."/>
            <person name="Johnson D.L."/>
            <person name="Bohlmann J."/>
            <person name="van Vuuren H.J."/>
            <person name="Jones S.J."/>
            <person name="Pretorius I.S."/>
            <person name="Schmidt S.A."/>
            <person name="Borneman A.R."/>
        </authorList>
    </citation>
    <scope>NUCLEOTIDE SEQUENCE [LARGE SCALE GENOMIC DNA]</scope>
    <source>
        <strain evidence="2">cv. Chardonnay</strain>
        <tissue evidence="1">Leaf</tissue>
    </source>
</reference>
<protein>
    <submittedName>
        <fullName evidence="1">Uncharacterized protein</fullName>
    </submittedName>
</protein>
<dbReference type="Proteomes" id="UP000288805">
    <property type="component" value="Unassembled WGS sequence"/>
</dbReference>
<organism evidence="1 2">
    <name type="scientific">Vitis vinifera</name>
    <name type="common">Grape</name>
    <dbReference type="NCBI Taxonomy" id="29760"/>
    <lineage>
        <taxon>Eukaryota</taxon>
        <taxon>Viridiplantae</taxon>
        <taxon>Streptophyta</taxon>
        <taxon>Embryophyta</taxon>
        <taxon>Tracheophyta</taxon>
        <taxon>Spermatophyta</taxon>
        <taxon>Magnoliopsida</taxon>
        <taxon>eudicotyledons</taxon>
        <taxon>Gunneridae</taxon>
        <taxon>Pentapetalae</taxon>
        <taxon>rosids</taxon>
        <taxon>Vitales</taxon>
        <taxon>Vitaceae</taxon>
        <taxon>Viteae</taxon>
        <taxon>Vitis</taxon>
    </lineage>
</organism>
<comment type="caution">
    <text evidence="1">The sequence shown here is derived from an EMBL/GenBank/DDBJ whole genome shotgun (WGS) entry which is preliminary data.</text>
</comment>
<dbReference type="EMBL" id="QGNW01001455">
    <property type="protein sequence ID" value="RVW40696.1"/>
    <property type="molecule type" value="Genomic_DNA"/>
</dbReference>
<dbReference type="AlphaFoldDB" id="A0A438DYU9"/>
<evidence type="ECO:0000313" key="1">
    <source>
        <dbReference type="EMBL" id="RVW40696.1"/>
    </source>
</evidence>
<accession>A0A438DYU9</accession>
<gene>
    <name evidence="1" type="ORF">CK203_101629</name>
</gene>
<name>A0A438DYU9_VITVI</name>
<sequence>MLKGVSCFTDAEAPSTKMSDFFPLTKQEWMMPKTVEVLFKQLEVAEAMRAFISYHSGDIEEMHSKLERVEADLTAA</sequence>
<evidence type="ECO:0000313" key="2">
    <source>
        <dbReference type="Proteomes" id="UP000288805"/>
    </source>
</evidence>
<proteinExistence type="predicted"/>